<evidence type="ECO:0008006" key="8">
    <source>
        <dbReference type="Google" id="ProtNLM"/>
    </source>
</evidence>
<dbReference type="EMBL" id="HBIR01034144">
    <property type="protein sequence ID" value="CAE0564435.1"/>
    <property type="molecule type" value="Transcribed_RNA"/>
</dbReference>
<feature type="transmembrane region" description="Helical" evidence="5">
    <location>
        <begin position="24"/>
        <end position="43"/>
    </location>
</feature>
<evidence type="ECO:0000256" key="1">
    <source>
        <dbReference type="ARBA" id="ARBA00004141"/>
    </source>
</evidence>
<keyword evidence="3 5" id="KW-1133">Transmembrane helix</keyword>
<accession>A0A6V2SWK1</accession>
<proteinExistence type="predicted"/>
<feature type="transmembrane region" description="Helical" evidence="5">
    <location>
        <begin position="55"/>
        <end position="76"/>
    </location>
</feature>
<comment type="subcellular location">
    <subcellularLocation>
        <location evidence="1">Membrane</location>
        <topology evidence="1">Multi-pass membrane protein</topology>
    </subcellularLocation>
</comment>
<evidence type="ECO:0000313" key="6">
    <source>
        <dbReference type="EMBL" id="CAE0564435.1"/>
    </source>
</evidence>
<evidence type="ECO:0000256" key="2">
    <source>
        <dbReference type="ARBA" id="ARBA00022692"/>
    </source>
</evidence>
<feature type="transmembrane region" description="Helical" evidence="5">
    <location>
        <begin position="116"/>
        <end position="139"/>
    </location>
</feature>
<evidence type="ECO:0000256" key="5">
    <source>
        <dbReference type="SAM" id="Phobius"/>
    </source>
</evidence>
<dbReference type="InterPro" id="IPR050186">
    <property type="entry name" value="TPT_transporter"/>
</dbReference>
<organism evidence="7">
    <name type="scientific">Emiliania huxleyi</name>
    <name type="common">Coccolithophore</name>
    <name type="synonym">Pontosphaera huxleyi</name>
    <dbReference type="NCBI Taxonomy" id="2903"/>
    <lineage>
        <taxon>Eukaryota</taxon>
        <taxon>Haptista</taxon>
        <taxon>Haptophyta</taxon>
        <taxon>Prymnesiophyceae</taxon>
        <taxon>Isochrysidales</taxon>
        <taxon>Noelaerhabdaceae</taxon>
        <taxon>Emiliania</taxon>
    </lineage>
</organism>
<keyword evidence="2 5" id="KW-0812">Transmembrane</keyword>
<keyword evidence="4 5" id="KW-0472">Membrane</keyword>
<gene>
    <name evidence="6" type="ORF">EHUX00137_LOCUS26582</name>
    <name evidence="7" type="ORF">EHUX00137_LOCUS26583</name>
</gene>
<protein>
    <recommendedName>
        <fullName evidence="8">Sugar phosphate transporter domain-containing protein</fullName>
    </recommendedName>
</protein>
<evidence type="ECO:0000313" key="7">
    <source>
        <dbReference type="EMBL" id="CAE0564437.1"/>
    </source>
</evidence>
<dbReference type="GO" id="GO:0016020">
    <property type="term" value="C:membrane"/>
    <property type="evidence" value="ECO:0007669"/>
    <property type="project" value="UniProtKB-SubCell"/>
</dbReference>
<dbReference type="AlphaFoldDB" id="A0A6V2SWK1"/>
<dbReference type="EMBL" id="HBIR01034145">
    <property type="protein sequence ID" value="CAE0564437.1"/>
    <property type="molecule type" value="Transcribed_RNA"/>
</dbReference>
<dbReference type="PANTHER" id="PTHR11132">
    <property type="entry name" value="SOLUTE CARRIER FAMILY 35"/>
    <property type="match status" value="1"/>
</dbReference>
<reference evidence="7" key="1">
    <citation type="submission" date="2021-01" db="EMBL/GenBank/DDBJ databases">
        <authorList>
            <person name="Corre E."/>
            <person name="Pelletier E."/>
            <person name="Niang G."/>
            <person name="Scheremetjew M."/>
            <person name="Finn R."/>
            <person name="Kale V."/>
            <person name="Holt S."/>
            <person name="Cochrane G."/>
            <person name="Meng A."/>
            <person name="Brown T."/>
            <person name="Cohen L."/>
        </authorList>
    </citation>
    <scope>NUCLEOTIDE SEQUENCE</scope>
    <source>
        <strain evidence="7">379</strain>
    </source>
</reference>
<feature type="transmembrane region" description="Helical" evidence="5">
    <location>
        <begin position="88"/>
        <end position="109"/>
    </location>
</feature>
<feature type="transmembrane region" description="Helical" evidence="5">
    <location>
        <begin position="145"/>
        <end position="163"/>
    </location>
</feature>
<evidence type="ECO:0000256" key="4">
    <source>
        <dbReference type="ARBA" id="ARBA00023136"/>
    </source>
</evidence>
<evidence type="ECO:0000256" key="3">
    <source>
        <dbReference type="ARBA" id="ARBA00022989"/>
    </source>
</evidence>
<name>A0A6V2SWK1_EMIHU</name>
<sequence length="206" mass="22264">MLVIVAGALGYVSTDNRFLADGLAAYFWVLVWWGLLVFQLTYGKHLVSNLGIKSAWSAVLYTNTLSLLPTLLIGVLGQDLQLLREVTWSGVGLCWLSASCVLGLGISWAGFKCQSLLAATTYTVIGVLNKMLTVFLNTLMWEHHASAMGIASLAACLAGGALYRQAPLRKEAEARYEPLPQQEATPVRGGRVANAQCSPIRKEGHV</sequence>